<dbReference type="RefSeq" id="WP_092536190.1">
    <property type="nucleotide sequence ID" value="NZ_FNKQ01000002.1"/>
</dbReference>
<dbReference type="InterPro" id="IPR037185">
    <property type="entry name" value="EmrE-like"/>
</dbReference>
<dbReference type="InterPro" id="IPR050638">
    <property type="entry name" value="AA-Vitamin_Transporters"/>
</dbReference>
<name>A0A1H1BKN8_9EURY</name>
<keyword evidence="4 5" id="KW-0472">Membrane</keyword>
<proteinExistence type="predicted"/>
<reference evidence="7 10" key="3">
    <citation type="submission" date="2018-07" db="EMBL/GenBank/DDBJ databases">
        <title>Genome sequence of extremly halophilic archaeon Halopelagius longus strain BC12-B1.</title>
        <authorList>
            <person name="Zhang X."/>
        </authorList>
    </citation>
    <scope>NUCLEOTIDE SEQUENCE [LARGE SCALE GENOMIC DNA]</scope>
    <source>
        <strain evidence="7 10">BC12-B1</strain>
    </source>
</reference>
<accession>A0A1H1BKN8</accession>
<evidence type="ECO:0000256" key="3">
    <source>
        <dbReference type="ARBA" id="ARBA00022989"/>
    </source>
</evidence>
<evidence type="ECO:0000256" key="2">
    <source>
        <dbReference type="ARBA" id="ARBA00022692"/>
    </source>
</evidence>
<gene>
    <name evidence="7" type="ORF">DWB78_03265</name>
    <name evidence="8" type="ORF">SAMN05216278_1841</name>
</gene>
<dbReference type="SUPFAM" id="SSF103481">
    <property type="entry name" value="Multidrug resistance efflux transporter EmrE"/>
    <property type="match status" value="2"/>
</dbReference>
<feature type="transmembrane region" description="Helical" evidence="5">
    <location>
        <begin position="113"/>
        <end position="131"/>
    </location>
</feature>
<dbReference type="Pfam" id="PF00892">
    <property type="entry name" value="EamA"/>
    <property type="match status" value="2"/>
</dbReference>
<dbReference type="OrthoDB" id="168794at2157"/>
<dbReference type="PANTHER" id="PTHR32322:SF9">
    <property type="entry name" value="AMINO-ACID METABOLITE EFFLUX PUMP-RELATED"/>
    <property type="match status" value="1"/>
</dbReference>
<dbReference type="PANTHER" id="PTHR32322">
    <property type="entry name" value="INNER MEMBRANE TRANSPORTER"/>
    <property type="match status" value="1"/>
</dbReference>
<evidence type="ECO:0000256" key="1">
    <source>
        <dbReference type="ARBA" id="ARBA00004141"/>
    </source>
</evidence>
<dbReference type="GO" id="GO:0016020">
    <property type="term" value="C:membrane"/>
    <property type="evidence" value="ECO:0007669"/>
    <property type="project" value="UniProtKB-SubCell"/>
</dbReference>
<reference evidence="9" key="1">
    <citation type="submission" date="2016-10" db="EMBL/GenBank/DDBJ databases">
        <authorList>
            <person name="Varghese N."/>
            <person name="Submissions S."/>
        </authorList>
    </citation>
    <scope>NUCLEOTIDE SEQUENCE [LARGE SCALE GENOMIC DNA]</scope>
    <source>
        <strain evidence="9">CGMCC 1.12397</strain>
    </source>
</reference>
<dbReference type="EMBL" id="FNKQ01000002">
    <property type="protein sequence ID" value="SDQ52508.1"/>
    <property type="molecule type" value="Genomic_DNA"/>
</dbReference>
<reference evidence="8" key="2">
    <citation type="submission" date="2016-10" db="EMBL/GenBank/DDBJ databases">
        <authorList>
            <person name="de Groot N.N."/>
        </authorList>
    </citation>
    <scope>NUCLEOTIDE SEQUENCE [LARGE SCALE GENOMIC DNA]</scope>
    <source>
        <strain evidence="8">CGMCC 1.12397</strain>
    </source>
</reference>
<dbReference type="AlphaFoldDB" id="A0A1H1BKN8"/>
<feature type="transmembrane region" description="Helical" evidence="5">
    <location>
        <begin position="167"/>
        <end position="188"/>
    </location>
</feature>
<comment type="subcellular location">
    <subcellularLocation>
        <location evidence="1">Membrane</location>
        <topology evidence="1">Multi-pass membrane protein</topology>
    </subcellularLocation>
</comment>
<feature type="transmembrane region" description="Helical" evidence="5">
    <location>
        <begin position="260"/>
        <end position="281"/>
    </location>
</feature>
<dbReference type="Proteomes" id="UP000255421">
    <property type="component" value="Unassembled WGS sequence"/>
</dbReference>
<evidence type="ECO:0000313" key="7">
    <source>
        <dbReference type="EMBL" id="RDI70824.1"/>
    </source>
</evidence>
<feature type="domain" description="EamA" evidence="6">
    <location>
        <begin position="27"/>
        <end position="153"/>
    </location>
</feature>
<evidence type="ECO:0000259" key="6">
    <source>
        <dbReference type="Pfam" id="PF00892"/>
    </source>
</evidence>
<feature type="domain" description="EamA" evidence="6">
    <location>
        <begin position="168"/>
        <end position="308"/>
    </location>
</feature>
<feature type="transmembrane region" description="Helical" evidence="5">
    <location>
        <begin position="287"/>
        <end position="306"/>
    </location>
</feature>
<feature type="transmembrane region" description="Helical" evidence="5">
    <location>
        <begin position="83"/>
        <end position="101"/>
    </location>
</feature>
<evidence type="ECO:0000256" key="5">
    <source>
        <dbReference type="SAM" id="Phobius"/>
    </source>
</evidence>
<feature type="transmembrane region" description="Helical" evidence="5">
    <location>
        <begin position="200"/>
        <end position="222"/>
    </location>
</feature>
<sequence>MGSGETETERASAADGGAFAPAATGPLLAASLWGGMYVVSKWGFAAVPPVTLTFLRLAVGAATLLVVVRLTRPGRSFSASERRQFVGLGALVGLTLVAQFVGTDLTNASQGSLLTVSTPVFTLLLGVAVLGESLTRRRTVGMALAVVGTLVVVGGQYDLSSLGGSNLLGVGALLLGSLGWAGYTVYGAPLVRRYSAIEAATYSTVAAVPMVAVFVPVELFVFDAPATTTVTPTLAAAVVYLGVFSTAAAWYAWYKGLESLDAGAVAVFFFAQPVVGTLLGVTLLGESVGPAFVAGGVVMSLGVYLVSTDE</sequence>
<keyword evidence="10" id="KW-1185">Reference proteome</keyword>
<evidence type="ECO:0000313" key="9">
    <source>
        <dbReference type="Proteomes" id="UP000199289"/>
    </source>
</evidence>
<keyword evidence="3 5" id="KW-1133">Transmembrane helix</keyword>
<dbReference type="EMBL" id="QQST01000001">
    <property type="protein sequence ID" value="RDI70824.1"/>
    <property type="molecule type" value="Genomic_DNA"/>
</dbReference>
<feature type="transmembrane region" description="Helical" evidence="5">
    <location>
        <begin position="50"/>
        <end position="71"/>
    </location>
</feature>
<feature type="transmembrane region" description="Helical" evidence="5">
    <location>
        <begin position="234"/>
        <end position="253"/>
    </location>
</feature>
<evidence type="ECO:0000313" key="10">
    <source>
        <dbReference type="Proteomes" id="UP000255421"/>
    </source>
</evidence>
<protein>
    <submittedName>
        <fullName evidence="7">DMT family transporter</fullName>
    </submittedName>
    <submittedName>
        <fullName evidence="8">Uncharacterized membrane protein</fullName>
    </submittedName>
</protein>
<evidence type="ECO:0000313" key="8">
    <source>
        <dbReference type="EMBL" id="SDQ52508.1"/>
    </source>
</evidence>
<dbReference type="Proteomes" id="UP000199289">
    <property type="component" value="Unassembled WGS sequence"/>
</dbReference>
<organism evidence="8 9">
    <name type="scientific">Halopelagius longus</name>
    <dbReference type="NCBI Taxonomy" id="1236180"/>
    <lineage>
        <taxon>Archaea</taxon>
        <taxon>Methanobacteriati</taxon>
        <taxon>Methanobacteriota</taxon>
        <taxon>Stenosarchaea group</taxon>
        <taxon>Halobacteria</taxon>
        <taxon>Halobacteriales</taxon>
        <taxon>Haloferacaceae</taxon>
    </lineage>
</organism>
<evidence type="ECO:0000256" key="4">
    <source>
        <dbReference type="ARBA" id="ARBA00023136"/>
    </source>
</evidence>
<feature type="transmembrane region" description="Helical" evidence="5">
    <location>
        <begin position="138"/>
        <end position="155"/>
    </location>
</feature>
<keyword evidence="2 5" id="KW-0812">Transmembrane</keyword>
<dbReference type="InterPro" id="IPR000620">
    <property type="entry name" value="EamA_dom"/>
</dbReference>